<dbReference type="EMBL" id="JABVXQ010000007">
    <property type="protein sequence ID" value="KAF6099690.1"/>
    <property type="molecule type" value="Genomic_DNA"/>
</dbReference>
<evidence type="ECO:0000313" key="2">
    <source>
        <dbReference type="EMBL" id="KAF6099690.1"/>
    </source>
</evidence>
<dbReference type="Proteomes" id="UP000664940">
    <property type="component" value="Unassembled WGS sequence"/>
</dbReference>
<gene>
    <name evidence="2" type="ORF">HJG60_011456</name>
</gene>
<feature type="domain" description="DDE-1" evidence="1">
    <location>
        <begin position="74"/>
        <end position="130"/>
    </location>
</feature>
<comment type="caution">
    <text evidence="2">The sequence shown here is derived from an EMBL/GenBank/DDBJ whole genome shotgun (WGS) entry which is preliminary data.</text>
</comment>
<protein>
    <recommendedName>
        <fullName evidence="1">DDE-1 domain-containing protein</fullName>
    </recommendedName>
</protein>
<dbReference type="InterPro" id="IPR004875">
    <property type="entry name" value="DDE_SF_endonuclease_dom"/>
</dbReference>
<dbReference type="GO" id="GO:0003676">
    <property type="term" value="F:nucleic acid binding"/>
    <property type="evidence" value="ECO:0007669"/>
    <property type="project" value="InterPro"/>
</dbReference>
<proteinExistence type="predicted"/>
<evidence type="ECO:0000259" key="1">
    <source>
        <dbReference type="Pfam" id="PF03184"/>
    </source>
</evidence>
<dbReference type="Pfam" id="PF03184">
    <property type="entry name" value="DDE_1"/>
    <property type="match status" value="1"/>
</dbReference>
<accession>A0A833ZTM3</accession>
<sequence>MNELAPKLLATCENPVFAISFLILSVFKRLTTLSYPKLPICMRSHSHLMCHLTELWTSKEQRPLLLKLVVIRKHFTVLVCCADGTKLPPMIIIKRKMFPKQKIASRVIVHVHEKGWMNEQGMKIWFNKVWS</sequence>
<reference evidence="2 3" key="1">
    <citation type="journal article" date="2020" name="Nature">
        <title>Six reference-quality genomes reveal evolution of bat adaptations.</title>
        <authorList>
            <person name="Jebb D."/>
            <person name="Huang Z."/>
            <person name="Pippel M."/>
            <person name="Hughes G.M."/>
            <person name="Lavrichenko K."/>
            <person name="Devanna P."/>
            <person name="Winkler S."/>
            <person name="Jermiin L.S."/>
            <person name="Skirmuntt E.C."/>
            <person name="Katzourakis A."/>
            <person name="Burkitt-Gray L."/>
            <person name="Ray D.A."/>
            <person name="Sullivan K.A.M."/>
            <person name="Roscito J.G."/>
            <person name="Kirilenko B.M."/>
            <person name="Davalos L.M."/>
            <person name="Corthals A.P."/>
            <person name="Power M.L."/>
            <person name="Jones G."/>
            <person name="Ransome R.D."/>
            <person name="Dechmann D.K.N."/>
            <person name="Locatelli A.G."/>
            <person name="Puechmaille S.J."/>
            <person name="Fedrigo O."/>
            <person name="Jarvis E.D."/>
            <person name="Hiller M."/>
            <person name="Vernes S.C."/>
            <person name="Myers E.W."/>
            <person name="Teeling E.C."/>
        </authorList>
    </citation>
    <scope>NUCLEOTIDE SEQUENCE [LARGE SCALE GENOMIC DNA]</scope>
    <source>
        <strain evidence="2">Bat1K_MPI-CBG_1</strain>
    </source>
</reference>
<organism evidence="2 3">
    <name type="scientific">Phyllostomus discolor</name>
    <name type="common">pale spear-nosed bat</name>
    <dbReference type="NCBI Taxonomy" id="89673"/>
    <lineage>
        <taxon>Eukaryota</taxon>
        <taxon>Metazoa</taxon>
        <taxon>Chordata</taxon>
        <taxon>Craniata</taxon>
        <taxon>Vertebrata</taxon>
        <taxon>Euteleostomi</taxon>
        <taxon>Mammalia</taxon>
        <taxon>Eutheria</taxon>
        <taxon>Laurasiatheria</taxon>
        <taxon>Chiroptera</taxon>
        <taxon>Yangochiroptera</taxon>
        <taxon>Phyllostomidae</taxon>
        <taxon>Phyllostominae</taxon>
        <taxon>Phyllostomus</taxon>
    </lineage>
</organism>
<evidence type="ECO:0000313" key="3">
    <source>
        <dbReference type="Proteomes" id="UP000664940"/>
    </source>
</evidence>
<dbReference type="AlphaFoldDB" id="A0A833ZTM3"/>
<name>A0A833ZTM3_9CHIR</name>